<accession>A0A2P5YR14</accession>
<sequence>MEVVKHNDFDELCYWTLLAMVHELKHRINDVKRLYYLELGKTLDNGLRLIFDETNVLEVAKYARALDAIDVYIDHVDDKDCPSLNIPLRKSFFEMIIDSFNEEVNFLEDVINWTSDEEDEKLFATHKNVQEFNKYIKMTTQGLGDGGGDLNPKPTKEKSFRTQNMNDPPSAGDAGPSTCNMTDVPMTIWSLMIRVVIRQHQMILMLMIVE</sequence>
<dbReference type="Proteomes" id="UP000239757">
    <property type="component" value="Unassembled WGS sequence"/>
</dbReference>
<dbReference type="AlphaFoldDB" id="A0A2P5YR14"/>
<evidence type="ECO:0000256" key="1">
    <source>
        <dbReference type="SAM" id="MobiDB-lite"/>
    </source>
</evidence>
<name>A0A2P5YR14_GOSBA</name>
<protein>
    <recommendedName>
        <fullName evidence="2">PB1-like domain-containing protein</fullName>
    </recommendedName>
</protein>
<evidence type="ECO:0000313" key="3">
    <source>
        <dbReference type="EMBL" id="PPS18035.1"/>
    </source>
</evidence>
<organism evidence="3 4">
    <name type="scientific">Gossypium barbadense</name>
    <name type="common">Sea Island cotton</name>
    <name type="synonym">Hibiscus barbadensis</name>
    <dbReference type="NCBI Taxonomy" id="3634"/>
    <lineage>
        <taxon>Eukaryota</taxon>
        <taxon>Viridiplantae</taxon>
        <taxon>Streptophyta</taxon>
        <taxon>Embryophyta</taxon>
        <taxon>Tracheophyta</taxon>
        <taxon>Spermatophyta</taxon>
        <taxon>Magnoliopsida</taxon>
        <taxon>eudicotyledons</taxon>
        <taxon>Gunneridae</taxon>
        <taxon>Pentapetalae</taxon>
        <taxon>rosids</taxon>
        <taxon>malvids</taxon>
        <taxon>Malvales</taxon>
        <taxon>Malvaceae</taxon>
        <taxon>Malvoideae</taxon>
        <taxon>Gossypium</taxon>
    </lineage>
</organism>
<dbReference type="OrthoDB" id="998442at2759"/>
<proteinExistence type="predicted"/>
<evidence type="ECO:0000259" key="2">
    <source>
        <dbReference type="Pfam" id="PF26130"/>
    </source>
</evidence>
<dbReference type="InterPro" id="IPR058594">
    <property type="entry name" value="PB1-like_dom_pln"/>
</dbReference>
<evidence type="ECO:0000313" key="4">
    <source>
        <dbReference type="Proteomes" id="UP000239757"/>
    </source>
</evidence>
<gene>
    <name evidence="3" type="ORF">GOBAR_AA02530</name>
</gene>
<feature type="domain" description="PB1-like" evidence="2">
    <location>
        <begin position="2"/>
        <end position="75"/>
    </location>
</feature>
<feature type="region of interest" description="Disordered" evidence="1">
    <location>
        <begin position="143"/>
        <end position="178"/>
    </location>
</feature>
<dbReference type="EMBL" id="KZ662876">
    <property type="protein sequence ID" value="PPS18035.1"/>
    <property type="molecule type" value="Genomic_DNA"/>
</dbReference>
<reference evidence="3 4" key="1">
    <citation type="submission" date="2015-01" db="EMBL/GenBank/DDBJ databases">
        <title>Genome of allotetraploid Gossypium barbadense reveals genomic plasticity and fiber elongation in cotton evolution.</title>
        <authorList>
            <person name="Chen X."/>
            <person name="Liu X."/>
            <person name="Zhao B."/>
            <person name="Zheng H."/>
            <person name="Hu Y."/>
            <person name="Lu G."/>
            <person name="Yang C."/>
            <person name="Chen J."/>
            <person name="Shan C."/>
            <person name="Zhang L."/>
            <person name="Zhou Y."/>
            <person name="Wang L."/>
            <person name="Guo W."/>
            <person name="Bai Y."/>
            <person name="Ruan J."/>
            <person name="Shangguan X."/>
            <person name="Mao Y."/>
            <person name="Jiang J."/>
            <person name="Zhu Y."/>
            <person name="Lei J."/>
            <person name="Kang H."/>
            <person name="Chen S."/>
            <person name="He X."/>
            <person name="Wang R."/>
            <person name="Wang Y."/>
            <person name="Chen J."/>
            <person name="Wang L."/>
            <person name="Yu S."/>
            <person name="Wang B."/>
            <person name="Wei J."/>
            <person name="Song S."/>
            <person name="Lu X."/>
            <person name="Gao Z."/>
            <person name="Gu W."/>
            <person name="Deng X."/>
            <person name="Ma D."/>
            <person name="Wang S."/>
            <person name="Liang W."/>
            <person name="Fang L."/>
            <person name="Cai C."/>
            <person name="Zhu X."/>
            <person name="Zhou B."/>
            <person name="Zhang Y."/>
            <person name="Chen Z."/>
            <person name="Xu S."/>
            <person name="Zhu R."/>
            <person name="Wang S."/>
            <person name="Zhang T."/>
            <person name="Zhao G."/>
        </authorList>
    </citation>
    <scope>NUCLEOTIDE SEQUENCE [LARGE SCALE GENOMIC DNA]</scope>
    <source>
        <strain evidence="4">cv. Xinhai21</strain>
        <tissue evidence="3">Leaf</tissue>
    </source>
</reference>
<dbReference type="Pfam" id="PF26130">
    <property type="entry name" value="PB1-like"/>
    <property type="match status" value="1"/>
</dbReference>